<evidence type="ECO:0000313" key="2">
    <source>
        <dbReference type="Proteomes" id="UP001281147"/>
    </source>
</evidence>
<organism evidence="1 2">
    <name type="scientific">Vermiconidia calcicola</name>
    <dbReference type="NCBI Taxonomy" id="1690605"/>
    <lineage>
        <taxon>Eukaryota</taxon>
        <taxon>Fungi</taxon>
        <taxon>Dikarya</taxon>
        <taxon>Ascomycota</taxon>
        <taxon>Pezizomycotina</taxon>
        <taxon>Dothideomycetes</taxon>
        <taxon>Dothideomycetidae</taxon>
        <taxon>Mycosphaerellales</taxon>
        <taxon>Extremaceae</taxon>
        <taxon>Vermiconidia</taxon>
    </lineage>
</organism>
<evidence type="ECO:0000313" key="1">
    <source>
        <dbReference type="EMBL" id="KAK3702993.1"/>
    </source>
</evidence>
<comment type="caution">
    <text evidence="1">The sequence shown here is derived from an EMBL/GenBank/DDBJ whole genome shotgun (WGS) entry which is preliminary data.</text>
</comment>
<protein>
    <submittedName>
        <fullName evidence="1">Uncharacterized protein</fullName>
    </submittedName>
</protein>
<reference evidence="1" key="1">
    <citation type="submission" date="2023-07" db="EMBL/GenBank/DDBJ databases">
        <title>Black Yeasts Isolated from many extreme environments.</title>
        <authorList>
            <person name="Coleine C."/>
            <person name="Stajich J.E."/>
            <person name="Selbmann L."/>
        </authorList>
    </citation>
    <scope>NUCLEOTIDE SEQUENCE</scope>
    <source>
        <strain evidence="1">CCFEE 5714</strain>
    </source>
</reference>
<proteinExistence type="predicted"/>
<accession>A0ACC3MU75</accession>
<dbReference type="EMBL" id="JAUTXU010000157">
    <property type="protein sequence ID" value="KAK3702993.1"/>
    <property type="molecule type" value="Genomic_DNA"/>
</dbReference>
<name>A0ACC3MU75_9PEZI</name>
<sequence>MTSPPPARNPTLFQSFEWHTPSTPPEPHETHCSTSHYNRLTRLLPTLADLGTTSVWLPPGCKANNPQGNGYDIYDIWDLGEFQQKVVRSTKWGSKEELDDLITKAKECGLELIWDAVLSHKTAGDRTDECWAVEVDKAERRVEICPPKKIEAWLRFDFPGRDQKGMKYSSMKWEAKHFNGTDWDQRREKHAIYKIIDDPATYPRPDPQPPTATSGNTLASPRSSRFSSFFQRFTSSERALKQQARRPQDQAKAIQPKRPGKGWAEDVDGEHGNNDYLMFSNIDYAHLEVREDIVNWGKWMVEDTGIDGFRLDAAQHISYGFIKEWIRKTNVAKMEKTGMEVFVVGEIWTGEVARITKWMDAVQDPTRRTRVRAFDAPLLYNFSHLTESTRKYQATRGVRSQATDVSKQRKATPPEPDLRTLLRNTLLEQRPESAVTVVTNHDTQPGQTSYTPMNADLKPLFYAFTLLREAGLPCVFWGDLYGTHGPHAEEAVGLGEGNRSLLAELMMCRKLFAYGEQRDYFDSSSCIGWTRAGTEDSYPGCAVVLSIDMRSKGLSVKKMKIGRPGEVWRDVLQNVRDDVSIDQEGYGAFPARSMAVSVFVKQGTVGVEKFPVRLDTDVYGAR</sequence>
<gene>
    <name evidence="1" type="ORF">LTR37_014723</name>
</gene>
<keyword evidence="2" id="KW-1185">Reference proteome</keyword>
<dbReference type="Proteomes" id="UP001281147">
    <property type="component" value="Unassembled WGS sequence"/>
</dbReference>